<proteinExistence type="predicted"/>
<comment type="caution">
    <text evidence="1">The sequence shown here is derived from an EMBL/GenBank/DDBJ whole genome shotgun (WGS) entry which is preliminary data.</text>
</comment>
<keyword evidence="2" id="KW-1185">Reference proteome</keyword>
<accession>A0ABU6UYE4</accession>
<evidence type="ECO:0000313" key="2">
    <source>
        <dbReference type="Proteomes" id="UP001341840"/>
    </source>
</evidence>
<evidence type="ECO:0000313" key="1">
    <source>
        <dbReference type="EMBL" id="MED6165702.1"/>
    </source>
</evidence>
<dbReference type="EMBL" id="JASCZI010123935">
    <property type="protein sequence ID" value="MED6165702.1"/>
    <property type="molecule type" value="Genomic_DNA"/>
</dbReference>
<organism evidence="1 2">
    <name type="scientific">Stylosanthes scabra</name>
    <dbReference type="NCBI Taxonomy" id="79078"/>
    <lineage>
        <taxon>Eukaryota</taxon>
        <taxon>Viridiplantae</taxon>
        <taxon>Streptophyta</taxon>
        <taxon>Embryophyta</taxon>
        <taxon>Tracheophyta</taxon>
        <taxon>Spermatophyta</taxon>
        <taxon>Magnoliopsida</taxon>
        <taxon>eudicotyledons</taxon>
        <taxon>Gunneridae</taxon>
        <taxon>Pentapetalae</taxon>
        <taxon>rosids</taxon>
        <taxon>fabids</taxon>
        <taxon>Fabales</taxon>
        <taxon>Fabaceae</taxon>
        <taxon>Papilionoideae</taxon>
        <taxon>50 kb inversion clade</taxon>
        <taxon>dalbergioids sensu lato</taxon>
        <taxon>Dalbergieae</taxon>
        <taxon>Pterocarpus clade</taxon>
        <taxon>Stylosanthes</taxon>
    </lineage>
</organism>
<dbReference type="Proteomes" id="UP001341840">
    <property type="component" value="Unassembled WGS sequence"/>
</dbReference>
<gene>
    <name evidence="1" type="ORF">PIB30_102180</name>
</gene>
<reference evidence="1 2" key="1">
    <citation type="journal article" date="2023" name="Plants (Basel)">
        <title>Bridging the Gap: Combining Genomics and Transcriptomics Approaches to Understand Stylosanthes scabra, an Orphan Legume from the Brazilian Caatinga.</title>
        <authorList>
            <person name="Ferreira-Neto J.R.C."/>
            <person name="da Silva M.D."/>
            <person name="Binneck E."/>
            <person name="de Melo N.F."/>
            <person name="da Silva R.H."/>
            <person name="de Melo A.L.T.M."/>
            <person name="Pandolfi V."/>
            <person name="Bustamante F.O."/>
            <person name="Brasileiro-Vidal A.C."/>
            <person name="Benko-Iseppon A.M."/>
        </authorList>
    </citation>
    <scope>NUCLEOTIDE SEQUENCE [LARGE SCALE GENOMIC DNA]</scope>
    <source>
        <tissue evidence="1">Leaves</tissue>
    </source>
</reference>
<protein>
    <submittedName>
        <fullName evidence="1">Uncharacterized protein</fullName>
    </submittedName>
</protein>
<sequence length="174" mass="19595">MDRSEYGPCPISDDWGSMIPLWSWVVQAQYPEQLPRTREVRRSGLCELLRLPRGLCRLVVWLRCEKLLLEVSENEGFSLLCFFFRKVSLSSASFAFFPFSRVPAVAHPSVFLGGEMAENSQGDRAAAAVQISRELPSIYRWVTNDVLGTPSSLDQQYLSPGFCSAEAIRSADIR</sequence>
<name>A0ABU6UYE4_9FABA</name>